<reference evidence="4" key="1">
    <citation type="journal article" date="2019" name="Int. J. Syst. Evol. Microbiol.">
        <title>The Global Catalogue of Microorganisms (GCM) 10K type strain sequencing project: providing services to taxonomists for standard genome sequencing and annotation.</title>
        <authorList>
            <consortium name="The Broad Institute Genomics Platform"/>
            <consortium name="The Broad Institute Genome Sequencing Center for Infectious Disease"/>
            <person name="Wu L."/>
            <person name="Ma J."/>
        </authorList>
    </citation>
    <scope>NUCLEOTIDE SEQUENCE [LARGE SCALE GENOMIC DNA]</scope>
    <source>
        <strain evidence="4">CCUG 53270</strain>
    </source>
</reference>
<evidence type="ECO:0000313" key="4">
    <source>
        <dbReference type="Proteomes" id="UP001597180"/>
    </source>
</evidence>
<keyword evidence="4" id="KW-1185">Reference proteome</keyword>
<keyword evidence="1" id="KW-0732">Signal</keyword>
<gene>
    <name evidence="3" type="ORF">ACFQ4B_14065</name>
</gene>
<evidence type="ECO:0000313" key="3">
    <source>
        <dbReference type="EMBL" id="MFD1221246.1"/>
    </source>
</evidence>
<dbReference type="InterPro" id="IPR013783">
    <property type="entry name" value="Ig-like_fold"/>
</dbReference>
<proteinExistence type="predicted"/>
<dbReference type="RefSeq" id="WP_345589971.1">
    <property type="nucleotide sequence ID" value="NZ_BAABJG010000021.1"/>
</dbReference>
<dbReference type="Gene3D" id="2.60.40.10">
    <property type="entry name" value="Immunoglobulins"/>
    <property type="match status" value="2"/>
</dbReference>
<feature type="chain" id="PRO_5046793652" evidence="1">
    <location>
        <begin position="36"/>
        <end position="754"/>
    </location>
</feature>
<dbReference type="CDD" id="cd00063">
    <property type="entry name" value="FN3"/>
    <property type="match status" value="1"/>
</dbReference>
<name>A0ABW3UMX1_9BACL</name>
<dbReference type="PROSITE" id="PS50853">
    <property type="entry name" value="FN3"/>
    <property type="match status" value="1"/>
</dbReference>
<dbReference type="InterPro" id="IPR036116">
    <property type="entry name" value="FN3_sf"/>
</dbReference>
<sequence>MISRISAWRRFVITACLSLLVVGSFMVVTPPAALAASAVTIDPPVTGGKLTWPKMVLTGTYTGLYDIKLSINGESQVSVTMEDADSDDAGTWRYELDTRDYNGVVRLRASGSDVQTRYSVWSSPLELQADFSRGAAPQVVIVSPQEGTSLSGTVPVTVAAYGDMPVVSVQVRVNGGSWQYAIRHGKQFVYSWNTKGLGDITSSIEAKATDAKGRTGYSATIYATVGRGTHEQVTVKPQDRAMWIWEPEAYRLLLNPGSRTVLDAFAKDTATFGSDPVTTLYLAVGPMADMDILADDPGKLRSFIAWAHSRGYQVYACISGGTTPPYMGAYAIYHDKVVREMERVLNYNLASSRNERFDGVNADIEPYISPDFKDQYPSLQLQYLDMLQKMIDRRNASGLNLPFGPAIPKWFDSSAQAQSITWNGSTKWLSQHVQDMSDYISIMDYRDTADGSAGIIAGAQGEIDYADAIGKPHSVVIGIETLDIANSGDPETITFREEGRTVMEAELDKVYAVYNNRASFGGIAMHHYDSLRFLPSHWGPGSVTWQPPADTEAPSIVRGLPKAEATDYQKVELSYGMAGDNTDIDRYLIYRGTTPWFTPGPDQVAGESRSLTFRDIGLLPDTVYYYKVAARDVQGNIGPASLPAIVKTKTTNLKPMVLQGMGIVMKGSAAAVTMQVVDKNTGQPLANALVEGRFQYAGGKYTGGRTDANGRITLTSETIPSGGQVGFEPRRVTSPGYYWAQAYDEPHTASLYPL</sequence>
<organism evidence="3 4">
    <name type="scientific">Paenibacillus vulneris</name>
    <dbReference type="NCBI Taxonomy" id="1133364"/>
    <lineage>
        <taxon>Bacteria</taxon>
        <taxon>Bacillati</taxon>
        <taxon>Bacillota</taxon>
        <taxon>Bacilli</taxon>
        <taxon>Bacillales</taxon>
        <taxon>Paenibacillaceae</taxon>
        <taxon>Paenibacillus</taxon>
    </lineage>
</organism>
<protein>
    <submittedName>
        <fullName evidence="3">Ig-like domain-containing protein</fullName>
    </submittedName>
</protein>
<feature type="signal peptide" evidence="1">
    <location>
        <begin position="1"/>
        <end position="35"/>
    </location>
</feature>
<comment type="caution">
    <text evidence="3">The sequence shown here is derived from an EMBL/GenBank/DDBJ whole genome shotgun (WGS) entry which is preliminary data.</text>
</comment>
<accession>A0ABW3UMX1</accession>
<feature type="domain" description="Fibronectin type-III" evidence="2">
    <location>
        <begin position="553"/>
        <end position="651"/>
    </location>
</feature>
<dbReference type="Pfam" id="PF17957">
    <property type="entry name" value="Big_7"/>
    <property type="match status" value="1"/>
</dbReference>
<dbReference type="SUPFAM" id="SSF49265">
    <property type="entry name" value="Fibronectin type III"/>
    <property type="match status" value="1"/>
</dbReference>
<evidence type="ECO:0000259" key="2">
    <source>
        <dbReference type="PROSITE" id="PS50853"/>
    </source>
</evidence>
<dbReference type="EMBL" id="JBHTLU010000015">
    <property type="protein sequence ID" value="MFD1221246.1"/>
    <property type="molecule type" value="Genomic_DNA"/>
</dbReference>
<dbReference type="Proteomes" id="UP001597180">
    <property type="component" value="Unassembled WGS sequence"/>
</dbReference>
<evidence type="ECO:0000256" key="1">
    <source>
        <dbReference type="SAM" id="SignalP"/>
    </source>
</evidence>
<dbReference type="InterPro" id="IPR003961">
    <property type="entry name" value="FN3_dom"/>
</dbReference>